<evidence type="ECO:0000256" key="1">
    <source>
        <dbReference type="ARBA" id="ARBA00010790"/>
    </source>
</evidence>
<feature type="signal peptide" evidence="3">
    <location>
        <begin position="1"/>
        <end position="21"/>
    </location>
</feature>
<accession>A0A370TY92</accession>
<name>A0A370TY92_9HELO</name>
<gene>
    <name evidence="5" type="ORF">BP5553_00459</name>
</gene>
<dbReference type="Pfam" id="PF00732">
    <property type="entry name" value="GMC_oxred_N"/>
    <property type="match status" value="1"/>
</dbReference>
<dbReference type="PANTHER" id="PTHR11552">
    <property type="entry name" value="GLUCOSE-METHANOL-CHOLINE GMC OXIDOREDUCTASE"/>
    <property type="match status" value="1"/>
</dbReference>
<evidence type="ECO:0000313" key="5">
    <source>
        <dbReference type="EMBL" id="RDL40480.1"/>
    </source>
</evidence>
<dbReference type="Proteomes" id="UP000254866">
    <property type="component" value="Unassembled WGS sequence"/>
</dbReference>
<dbReference type="EMBL" id="NPIC01000001">
    <property type="protein sequence ID" value="RDL40480.1"/>
    <property type="molecule type" value="Genomic_DNA"/>
</dbReference>
<dbReference type="InterPro" id="IPR007867">
    <property type="entry name" value="GMC_OxRtase_C"/>
</dbReference>
<dbReference type="STRING" id="2656787.A0A370TY92"/>
<reference evidence="5 6" key="1">
    <citation type="journal article" date="2018" name="IMA Fungus">
        <title>IMA Genome-F 9: Draft genome sequence of Annulohypoxylon stygium, Aspergillus mulundensis, Berkeleyomyces basicola (syn. Thielaviopsis basicola), Ceratocystis smalleyi, two Cercospora beticola strains, Coleophoma cylindrospora, Fusarium fracticaudum, Phialophora cf. hyalina, and Morchella septimelata.</title>
        <authorList>
            <person name="Wingfield B.D."/>
            <person name="Bills G.F."/>
            <person name="Dong Y."/>
            <person name="Huang W."/>
            <person name="Nel W.J."/>
            <person name="Swalarsk-Parry B.S."/>
            <person name="Vaghefi N."/>
            <person name="Wilken P.M."/>
            <person name="An Z."/>
            <person name="de Beer Z.W."/>
            <person name="De Vos L."/>
            <person name="Chen L."/>
            <person name="Duong T.A."/>
            <person name="Gao Y."/>
            <person name="Hammerbacher A."/>
            <person name="Kikkert J.R."/>
            <person name="Li Y."/>
            <person name="Li H."/>
            <person name="Li K."/>
            <person name="Li Q."/>
            <person name="Liu X."/>
            <person name="Ma X."/>
            <person name="Naidoo K."/>
            <person name="Pethybridge S.J."/>
            <person name="Sun J."/>
            <person name="Steenkamp E.T."/>
            <person name="van der Nest M.A."/>
            <person name="van Wyk S."/>
            <person name="Wingfield M.J."/>
            <person name="Xiong C."/>
            <person name="Yue Q."/>
            <person name="Zhang X."/>
        </authorList>
    </citation>
    <scope>NUCLEOTIDE SEQUENCE [LARGE SCALE GENOMIC DNA]</scope>
    <source>
        <strain evidence="5 6">BP 5553</strain>
    </source>
</reference>
<dbReference type="RefSeq" id="XP_031873136.1">
    <property type="nucleotide sequence ID" value="XM_032009082.1"/>
</dbReference>
<dbReference type="PIRSF" id="PIRSF000137">
    <property type="entry name" value="Alcohol_oxidase"/>
    <property type="match status" value="1"/>
</dbReference>
<dbReference type="SUPFAM" id="SSF51905">
    <property type="entry name" value="FAD/NAD(P)-binding domain"/>
    <property type="match status" value="1"/>
</dbReference>
<dbReference type="InterPro" id="IPR012132">
    <property type="entry name" value="GMC_OxRdtase"/>
</dbReference>
<comment type="similarity">
    <text evidence="1">Belongs to the GMC oxidoreductase family.</text>
</comment>
<dbReference type="GO" id="GO:0016614">
    <property type="term" value="F:oxidoreductase activity, acting on CH-OH group of donors"/>
    <property type="evidence" value="ECO:0007669"/>
    <property type="project" value="InterPro"/>
</dbReference>
<dbReference type="AlphaFoldDB" id="A0A370TY92"/>
<dbReference type="Pfam" id="PF13450">
    <property type="entry name" value="NAD_binding_8"/>
    <property type="match status" value="1"/>
</dbReference>
<keyword evidence="6" id="KW-1185">Reference proteome</keyword>
<evidence type="ECO:0000313" key="6">
    <source>
        <dbReference type="Proteomes" id="UP000254866"/>
    </source>
</evidence>
<feature type="domain" description="Glucose-methanol-choline oxidoreductase N-terminal" evidence="4">
    <location>
        <begin position="353"/>
        <end position="367"/>
    </location>
</feature>
<dbReference type="InterPro" id="IPR036188">
    <property type="entry name" value="FAD/NAD-bd_sf"/>
</dbReference>
<comment type="caution">
    <text evidence="5">The sequence shown here is derived from an EMBL/GenBank/DDBJ whole genome shotgun (WGS) entry which is preliminary data.</text>
</comment>
<keyword evidence="3" id="KW-0732">Signal</keyword>
<dbReference type="GO" id="GO:0050660">
    <property type="term" value="F:flavin adenine dinucleotide binding"/>
    <property type="evidence" value="ECO:0007669"/>
    <property type="project" value="InterPro"/>
</dbReference>
<dbReference type="Gene3D" id="3.50.50.60">
    <property type="entry name" value="FAD/NAD(P)-binding domain"/>
    <property type="match status" value="1"/>
</dbReference>
<dbReference type="PROSITE" id="PS00624">
    <property type="entry name" value="GMC_OXRED_2"/>
    <property type="match status" value="1"/>
</dbReference>
<dbReference type="OrthoDB" id="269227at2759"/>
<dbReference type="Gene3D" id="3.30.560.10">
    <property type="entry name" value="Glucose Oxidase, domain 3"/>
    <property type="match status" value="1"/>
</dbReference>
<dbReference type="SUPFAM" id="SSF54373">
    <property type="entry name" value="FAD-linked reductases, C-terminal domain"/>
    <property type="match status" value="1"/>
</dbReference>
<keyword evidence="2" id="KW-0285">Flavoprotein</keyword>
<feature type="binding site" evidence="2">
    <location>
        <position position="296"/>
    </location>
    <ligand>
        <name>FAD</name>
        <dbReference type="ChEBI" id="CHEBI:57692"/>
    </ligand>
</feature>
<evidence type="ECO:0000259" key="4">
    <source>
        <dbReference type="PROSITE" id="PS00624"/>
    </source>
</evidence>
<sequence>MGKLWRLTFLALLSVVTATGAGKDTYDYIVVGSGPGGGTLAANLAKAGESVLLLEAGDDQGENPAEKVAGLFPLAGGDPLMRWDFFVKYHSDDAITRRYEHLTWRTTDGQFYVGTSPPAGATQLGVYYPRAGTLGGCSTHNAMCATLPSNSEWQHIADITGDDSWSAKNMRKHFINLENDHLVPKGTPGHGFNGFLDISVNTDEFLQNQTEAIEVLKATAKIMGQDPNKVFQHLQRDMNSDDPDRDQQTGLFGFPAHRDLVGNRVSARDAVVQVANAQGPRGSKKYALTVGVNSFVTKVLFDKPKSNRDDPRATGVEYIAGQSVYSADPRYNSSSQGTKKQAFARKEVIVSGGTFNSPQILMLSGIGPKADLTKLNIPVVVDLPGVGTNLQDNTEFGVAAGASLNFTSKGPVCTYGAPGDPCLAAWHQGKGPYAQGPLAALLATSSVAVNNERDLFYMVFPGGTFRGYWPGTTVNQVPGDAPNTFDFSLVKMGSKGNLGTLKLVSNDPRDTPEINFRFFEGGGQVDLQAIEDGVTLGRKIYDSVPGPVGPFTKEVLPCTGARNCDVQDEIKTQAWSHHATSTCAIGADSDPKAVLDSKFRVRGTRGLRVVDASAFPKTPGAFPVVPTFMLGMKASEVILQDSKKW</sequence>
<dbReference type="PANTHER" id="PTHR11552:SF80">
    <property type="entry name" value="GMC OXIDOREDUCTASE"/>
    <property type="match status" value="1"/>
</dbReference>
<evidence type="ECO:0000256" key="3">
    <source>
        <dbReference type="SAM" id="SignalP"/>
    </source>
</evidence>
<dbReference type="Pfam" id="PF05199">
    <property type="entry name" value="GMC_oxred_C"/>
    <property type="match status" value="1"/>
</dbReference>
<proteinExistence type="inferred from homology"/>
<comment type="cofactor">
    <cofactor evidence="2">
        <name>FAD</name>
        <dbReference type="ChEBI" id="CHEBI:57692"/>
    </cofactor>
</comment>
<evidence type="ECO:0000256" key="2">
    <source>
        <dbReference type="PIRSR" id="PIRSR000137-2"/>
    </source>
</evidence>
<dbReference type="GeneID" id="43593308"/>
<protein>
    <submittedName>
        <fullName evidence="5">GMC oxidoreductase</fullName>
    </submittedName>
</protein>
<feature type="chain" id="PRO_5016621048" evidence="3">
    <location>
        <begin position="22"/>
        <end position="645"/>
    </location>
</feature>
<organism evidence="5 6">
    <name type="scientific">Venustampulla echinocandica</name>
    <dbReference type="NCBI Taxonomy" id="2656787"/>
    <lineage>
        <taxon>Eukaryota</taxon>
        <taxon>Fungi</taxon>
        <taxon>Dikarya</taxon>
        <taxon>Ascomycota</taxon>
        <taxon>Pezizomycotina</taxon>
        <taxon>Leotiomycetes</taxon>
        <taxon>Helotiales</taxon>
        <taxon>Pleuroascaceae</taxon>
        <taxon>Venustampulla</taxon>
    </lineage>
</organism>
<dbReference type="InterPro" id="IPR000172">
    <property type="entry name" value="GMC_OxRdtase_N"/>
</dbReference>
<keyword evidence="2" id="KW-0274">FAD</keyword>